<organism evidence="1 2">
    <name type="scientific">Canariomyces notabilis</name>
    <dbReference type="NCBI Taxonomy" id="2074819"/>
    <lineage>
        <taxon>Eukaryota</taxon>
        <taxon>Fungi</taxon>
        <taxon>Dikarya</taxon>
        <taxon>Ascomycota</taxon>
        <taxon>Pezizomycotina</taxon>
        <taxon>Sordariomycetes</taxon>
        <taxon>Sordariomycetidae</taxon>
        <taxon>Sordariales</taxon>
        <taxon>Chaetomiaceae</taxon>
        <taxon>Canariomyces</taxon>
    </lineage>
</organism>
<dbReference type="EMBL" id="MU853346">
    <property type="protein sequence ID" value="KAK4111494.1"/>
    <property type="molecule type" value="Genomic_DNA"/>
</dbReference>
<dbReference type="RefSeq" id="XP_064669064.1">
    <property type="nucleotide sequence ID" value="XM_064818838.1"/>
</dbReference>
<comment type="caution">
    <text evidence="1">The sequence shown here is derived from an EMBL/GenBank/DDBJ whole genome shotgun (WGS) entry which is preliminary data.</text>
</comment>
<name>A0AAN6TBU9_9PEZI</name>
<keyword evidence="2" id="KW-1185">Reference proteome</keyword>
<reference evidence="1" key="2">
    <citation type="submission" date="2023-05" db="EMBL/GenBank/DDBJ databases">
        <authorList>
            <consortium name="Lawrence Berkeley National Laboratory"/>
            <person name="Steindorff A."/>
            <person name="Hensen N."/>
            <person name="Bonometti L."/>
            <person name="Westerberg I."/>
            <person name="Brannstrom I.O."/>
            <person name="Guillou S."/>
            <person name="Cros-Aarteil S."/>
            <person name="Calhoun S."/>
            <person name="Haridas S."/>
            <person name="Kuo A."/>
            <person name="Mondo S."/>
            <person name="Pangilinan J."/>
            <person name="Riley R."/>
            <person name="Labutti K."/>
            <person name="Andreopoulos B."/>
            <person name="Lipzen A."/>
            <person name="Chen C."/>
            <person name="Yanf M."/>
            <person name="Daum C."/>
            <person name="Ng V."/>
            <person name="Clum A."/>
            <person name="Ohm R."/>
            <person name="Martin F."/>
            <person name="Silar P."/>
            <person name="Natvig D."/>
            <person name="Lalanne C."/>
            <person name="Gautier V."/>
            <person name="Ament-Velasquez S.L."/>
            <person name="Kruys A."/>
            <person name="Hutchinson M.I."/>
            <person name="Powell A.J."/>
            <person name="Barry K."/>
            <person name="Miller A.N."/>
            <person name="Grigoriev I.V."/>
            <person name="Debuchy R."/>
            <person name="Gladieux P."/>
            <person name="Thoren M.H."/>
            <person name="Johannesson H."/>
        </authorList>
    </citation>
    <scope>NUCLEOTIDE SEQUENCE</scope>
    <source>
        <strain evidence="1">CBS 508.74</strain>
    </source>
</reference>
<dbReference type="GeneID" id="89942964"/>
<accession>A0AAN6TBU9</accession>
<reference evidence="1" key="1">
    <citation type="journal article" date="2023" name="Mol. Phylogenet. Evol.">
        <title>Genome-scale phylogeny and comparative genomics of the fungal order Sordariales.</title>
        <authorList>
            <person name="Hensen N."/>
            <person name="Bonometti L."/>
            <person name="Westerberg I."/>
            <person name="Brannstrom I.O."/>
            <person name="Guillou S."/>
            <person name="Cros-Aarteil S."/>
            <person name="Calhoun S."/>
            <person name="Haridas S."/>
            <person name="Kuo A."/>
            <person name="Mondo S."/>
            <person name="Pangilinan J."/>
            <person name="Riley R."/>
            <person name="LaButti K."/>
            <person name="Andreopoulos B."/>
            <person name="Lipzen A."/>
            <person name="Chen C."/>
            <person name="Yan M."/>
            <person name="Daum C."/>
            <person name="Ng V."/>
            <person name="Clum A."/>
            <person name="Steindorff A."/>
            <person name="Ohm R.A."/>
            <person name="Martin F."/>
            <person name="Silar P."/>
            <person name="Natvig D.O."/>
            <person name="Lalanne C."/>
            <person name="Gautier V."/>
            <person name="Ament-Velasquez S.L."/>
            <person name="Kruys A."/>
            <person name="Hutchinson M.I."/>
            <person name="Powell A.J."/>
            <person name="Barry K."/>
            <person name="Miller A.N."/>
            <person name="Grigoriev I.V."/>
            <person name="Debuchy R."/>
            <person name="Gladieux P."/>
            <person name="Hiltunen Thoren M."/>
            <person name="Johannesson H."/>
        </authorList>
    </citation>
    <scope>NUCLEOTIDE SEQUENCE</scope>
    <source>
        <strain evidence="1">CBS 508.74</strain>
    </source>
</reference>
<proteinExistence type="predicted"/>
<sequence>MATRILVQCHSQDIPGDLKERRTTMANIICQHVWHRQFDETQDRLQSLGQYAYDNNRVYILVDNGPTDSQDVSTTIYKWNRERLIEMPLNPIYTKFPQRSPFSGKRISTGYTDEEFRNTFGEEKYNDMIIQRIRQRLKWGQDLPSHEKAFLQEHPELSSELQGLK</sequence>
<evidence type="ECO:0000313" key="1">
    <source>
        <dbReference type="EMBL" id="KAK4111494.1"/>
    </source>
</evidence>
<dbReference type="Proteomes" id="UP001302812">
    <property type="component" value="Unassembled WGS sequence"/>
</dbReference>
<gene>
    <name evidence="1" type="ORF">N656DRAFT_837876</name>
</gene>
<dbReference type="AlphaFoldDB" id="A0AAN6TBU9"/>
<evidence type="ECO:0000313" key="2">
    <source>
        <dbReference type="Proteomes" id="UP001302812"/>
    </source>
</evidence>
<protein>
    <submittedName>
        <fullName evidence="1">Uncharacterized protein</fullName>
    </submittedName>
</protein>